<reference evidence="3" key="1">
    <citation type="submission" date="2017-11" db="EMBL/GenBank/DDBJ databases">
        <authorList>
            <person name="Lima N.C."/>
            <person name="Parody-Merino A.M."/>
            <person name="Battley P.F."/>
            <person name="Fidler A.E."/>
            <person name="Prosdocimi F."/>
        </authorList>
    </citation>
    <scope>NUCLEOTIDE SEQUENCE [LARGE SCALE GENOMIC DNA]</scope>
</reference>
<dbReference type="InterPro" id="IPR000477">
    <property type="entry name" value="RT_dom"/>
</dbReference>
<keyword evidence="2" id="KW-0808">Transferase</keyword>
<keyword evidence="2" id="KW-0695">RNA-directed DNA polymerase</keyword>
<dbReference type="OrthoDB" id="416454at2759"/>
<protein>
    <submittedName>
        <fullName evidence="2">Rna-directed dna polymerase from mobile element jockey-like</fullName>
    </submittedName>
</protein>
<dbReference type="GO" id="GO:0003964">
    <property type="term" value="F:RNA-directed DNA polymerase activity"/>
    <property type="evidence" value="ECO:0007669"/>
    <property type="project" value="UniProtKB-KW"/>
</dbReference>
<keyword evidence="3" id="KW-1185">Reference proteome</keyword>
<feature type="domain" description="Reverse transcriptase" evidence="1">
    <location>
        <begin position="165"/>
        <end position="341"/>
    </location>
</feature>
<proteinExistence type="predicted"/>
<gene>
    <name evidence="2" type="ORF">llap_776</name>
</gene>
<dbReference type="Pfam" id="PF00078">
    <property type="entry name" value="RVT_1"/>
    <property type="match status" value="1"/>
</dbReference>
<sequence length="418" mass="47229">MSRSQALVLMGDFSHPDICWRDTTTGHKQSRRFLECIDDNFFLKVIEQLMRGSMLDLVLTNKEGLVGNVKLKGSLGYRDHEIVECKILRAARRAHSKLTTLDFWTADFDSSDLLGRVPWDKALEGRETQESWLTFENHLLQAQETCIPREEVRQKCTEACVDEPGAPAQTQTEKGSLQRVEAKTVLVDKGRASGVIYLDLCKAFDIVPHNILVSKWERHGFDGWNTQWIRNWLDGLTQRVVGNSLVSKWRPLISGIPQGSVLRPVVFNIFVGNMDNGIERALSKFADNIKLCGVVIMLEGRDGIQRDLDRLETWASANLLKFNNAKCKVLHLGRGNPRRKYRLGGEWLESSPEEKDLGMLVDGKLNMSWQCVLTAQKANRILGCIKKSMTSRSREVILPLCSCETQPGVLCPALRPPT</sequence>
<evidence type="ECO:0000313" key="2">
    <source>
        <dbReference type="EMBL" id="PKU48920.1"/>
    </source>
</evidence>
<evidence type="ECO:0000313" key="3">
    <source>
        <dbReference type="Proteomes" id="UP000233556"/>
    </source>
</evidence>
<name>A0A2I0USB7_LIMLA</name>
<dbReference type="AlphaFoldDB" id="A0A2I0USB7"/>
<keyword evidence="2" id="KW-0548">Nucleotidyltransferase</keyword>
<organism evidence="2 3">
    <name type="scientific">Limosa lapponica baueri</name>
    <dbReference type="NCBI Taxonomy" id="1758121"/>
    <lineage>
        <taxon>Eukaryota</taxon>
        <taxon>Metazoa</taxon>
        <taxon>Chordata</taxon>
        <taxon>Craniata</taxon>
        <taxon>Vertebrata</taxon>
        <taxon>Euteleostomi</taxon>
        <taxon>Archelosauria</taxon>
        <taxon>Archosauria</taxon>
        <taxon>Dinosauria</taxon>
        <taxon>Saurischia</taxon>
        <taxon>Theropoda</taxon>
        <taxon>Coelurosauria</taxon>
        <taxon>Aves</taxon>
        <taxon>Neognathae</taxon>
        <taxon>Neoaves</taxon>
        <taxon>Charadriiformes</taxon>
        <taxon>Scolopacidae</taxon>
        <taxon>Limosa</taxon>
    </lineage>
</organism>
<dbReference type="Proteomes" id="UP000233556">
    <property type="component" value="Unassembled WGS sequence"/>
</dbReference>
<dbReference type="PANTHER" id="PTHR33332">
    <property type="entry name" value="REVERSE TRANSCRIPTASE DOMAIN-CONTAINING PROTEIN"/>
    <property type="match status" value="1"/>
</dbReference>
<evidence type="ECO:0000259" key="1">
    <source>
        <dbReference type="Pfam" id="PF00078"/>
    </source>
</evidence>
<reference evidence="3" key="2">
    <citation type="submission" date="2017-12" db="EMBL/GenBank/DDBJ databases">
        <title>Genome sequence of the Bar-tailed Godwit (Limosa lapponica baueri).</title>
        <authorList>
            <person name="Lima N.C.B."/>
            <person name="Parody-Merino A.M."/>
            <person name="Battley P.F."/>
            <person name="Fidler A.E."/>
            <person name="Prosdocimi F."/>
        </authorList>
    </citation>
    <scope>NUCLEOTIDE SEQUENCE [LARGE SCALE GENOMIC DNA]</scope>
</reference>
<accession>A0A2I0USB7</accession>
<dbReference type="EMBL" id="KZ505644">
    <property type="protein sequence ID" value="PKU48920.1"/>
    <property type="molecule type" value="Genomic_DNA"/>
</dbReference>